<keyword evidence="1 2" id="KW-0808">Transferase</keyword>
<evidence type="ECO:0000256" key="1">
    <source>
        <dbReference type="ARBA" id="ARBA00022679"/>
    </source>
</evidence>
<dbReference type="PROSITE" id="PS00379">
    <property type="entry name" value="CDP_ALCOHOL_P_TRANSF"/>
    <property type="match status" value="1"/>
</dbReference>
<accession>A0A538S8G2</accession>
<evidence type="ECO:0000256" key="2">
    <source>
        <dbReference type="RuleBase" id="RU003750"/>
    </source>
</evidence>
<sequence length="217" mass="23522">MNGNWKDQGRELFRPIGRYLAARGVMPDHLTILGVALSLLAALFLGRGSFLAAGLVLPLAGLCDILDGDVARERGMVSPFGAFLDSTLDRVSEGALYVGLAYYYFTRSHTATVWMRGTFEGSSEWGDADGATLGILALAILILSFLVSYTRARAEGLGMECRVGIMERPERLLTLGVGALLGHRFMPGVLGVLFILTLVTVLQRVYHVRKLTQTNSA</sequence>
<dbReference type="GO" id="GO:0016020">
    <property type="term" value="C:membrane"/>
    <property type="evidence" value="ECO:0007669"/>
    <property type="project" value="InterPro"/>
</dbReference>
<keyword evidence="3" id="KW-1133">Transmembrane helix</keyword>
<dbReference type="Gene3D" id="1.20.120.1760">
    <property type="match status" value="1"/>
</dbReference>
<feature type="transmembrane region" description="Helical" evidence="3">
    <location>
        <begin position="20"/>
        <end position="44"/>
    </location>
</feature>
<evidence type="ECO:0000313" key="4">
    <source>
        <dbReference type="EMBL" id="TMQ47626.1"/>
    </source>
</evidence>
<gene>
    <name evidence="4" type="ORF">E6K71_09335</name>
</gene>
<feature type="transmembrane region" description="Helical" evidence="3">
    <location>
        <begin position="131"/>
        <end position="152"/>
    </location>
</feature>
<dbReference type="EMBL" id="VBOR01000103">
    <property type="protein sequence ID" value="TMQ47626.1"/>
    <property type="molecule type" value="Genomic_DNA"/>
</dbReference>
<reference evidence="4 5" key="1">
    <citation type="journal article" date="2019" name="Nat. Microbiol.">
        <title>Mediterranean grassland soil C-N compound turnover is dependent on rainfall and depth, and is mediated by genomically divergent microorganisms.</title>
        <authorList>
            <person name="Diamond S."/>
            <person name="Andeer P.F."/>
            <person name="Li Z."/>
            <person name="Crits-Christoph A."/>
            <person name="Burstein D."/>
            <person name="Anantharaman K."/>
            <person name="Lane K.R."/>
            <person name="Thomas B.C."/>
            <person name="Pan C."/>
            <person name="Northen T.R."/>
            <person name="Banfield J.F."/>
        </authorList>
    </citation>
    <scope>NUCLEOTIDE SEQUENCE [LARGE SCALE GENOMIC DNA]</scope>
    <source>
        <strain evidence="4">WS_1</strain>
    </source>
</reference>
<dbReference type="InterPro" id="IPR048254">
    <property type="entry name" value="CDP_ALCOHOL_P_TRANSF_CS"/>
</dbReference>
<dbReference type="Pfam" id="PF01066">
    <property type="entry name" value="CDP-OH_P_transf"/>
    <property type="match status" value="1"/>
</dbReference>
<dbReference type="GO" id="GO:0008654">
    <property type="term" value="P:phospholipid biosynthetic process"/>
    <property type="evidence" value="ECO:0007669"/>
    <property type="project" value="InterPro"/>
</dbReference>
<dbReference type="Proteomes" id="UP000316292">
    <property type="component" value="Unassembled WGS sequence"/>
</dbReference>
<feature type="transmembrane region" description="Helical" evidence="3">
    <location>
        <begin position="172"/>
        <end position="202"/>
    </location>
</feature>
<keyword evidence="3" id="KW-0812">Transmembrane</keyword>
<comment type="caution">
    <text evidence="4">The sequence shown here is derived from an EMBL/GenBank/DDBJ whole genome shotgun (WGS) entry which is preliminary data.</text>
</comment>
<dbReference type="AlphaFoldDB" id="A0A538S8G2"/>
<organism evidence="4 5">
    <name type="scientific">Eiseniibacteriota bacterium</name>
    <dbReference type="NCBI Taxonomy" id="2212470"/>
    <lineage>
        <taxon>Bacteria</taxon>
        <taxon>Candidatus Eiseniibacteriota</taxon>
    </lineage>
</organism>
<keyword evidence="3" id="KW-0472">Membrane</keyword>
<dbReference type="InterPro" id="IPR043130">
    <property type="entry name" value="CDP-OH_PTrfase_TM_dom"/>
</dbReference>
<name>A0A538S8G2_UNCEI</name>
<dbReference type="InterPro" id="IPR000462">
    <property type="entry name" value="CDP-OH_P_trans"/>
</dbReference>
<evidence type="ECO:0000256" key="3">
    <source>
        <dbReference type="SAM" id="Phobius"/>
    </source>
</evidence>
<dbReference type="GO" id="GO:0016780">
    <property type="term" value="F:phosphotransferase activity, for other substituted phosphate groups"/>
    <property type="evidence" value="ECO:0007669"/>
    <property type="project" value="InterPro"/>
</dbReference>
<evidence type="ECO:0000313" key="5">
    <source>
        <dbReference type="Proteomes" id="UP000316292"/>
    </source>
</evidence>
<protein>
    <submittedName>
        <fullName evidence="4">CDP-alcohol phosphatidyltransferase family protein</fullName>
    </submittedName>
</protein>
<comment type="similarity">
    <text evidence="2">Belongs to the CDP-alcohol phosphatidyltransferase class-I family.</text>
</comment>
<proteinExistence type="inferred from homology"/>